<dbReference type="InterPro" id="IPR000793">
    <property type="entry name" value="ATP_synth_asu_C"/>
</dbReference>
<evidence type="ECO:0000256" key="10">
    <source>
        <dbReference type="ARBA" id="ARBA00023196"/>
    </source>
</evidence>
<evidence type="ECO:0000256" key="6">
    <source>
        <dbReference type="ARBA" id="ARBA00022840"/>
    </source>
</evidence>
<dbReference type="PROSITE" id="PS00152">
    <property type="entry name" value="ATPASE_ALPHA_BETA"/>
    <property type="match status" value="1"/>
</dbReference>
<keyword evidence="8 12" id="KW-0406">Ion transport</keyword>
<comment type="function">
    <text evidence="12">Produces ATP from ADP in the presence of a proton gradient across the membrane. The alpha chain is a regulatory subunit.</text>
</comment>
<dbReference type="GO" id="GO:0045259">
    <property type="term" value="C:proton-transporting ATP synthase complex"/>
    <property type="evidence" value="ECO:0007669"/>
    <property type="project" value="UniProtKB-KW"/>
</dbReference>
<dbReference type="Pfam" id="PF02874">
    <property type="entry name" value="ATP-synt_ab_N"/>
    <property type="match status" value="1"/>
</dbReference>
<feature type="domain" description="ATPase F1/V1/A1 complex alpha/beta subunit nucleotide-binding" evidence="14">
    <location>
        <begin position="153"/>
        <end position="376"/>
    </location>
</feature>
<comment type="similarity">
    <text evidence="2 12">Belongs to the ATPase alpha/beta chains family.</text>
</comment>
<dbReference type="NCBIfam" id="TIGR00962">
    <property type="entry name" value="atpA"/>
    <property type="match status" value="1"/>
</dbReference>
<keyword evidence="6 12" id="KW-0067">ATP-binding</keyword>
<dbReference type="PANTHER" id="PTHR48082:SF2">
    <property type="entry name" value="ATP SYNTHASE SUBUNIT ALPHA, MITOCHONDRIAL"/>
    <property type="match status" value="1"/>
</dbReference>
<gene>
    <name evidence="12 17" type="primary">atpA</name>
    <name evidence="17" type="ORF">QDX21_00705</name>
</gene>
<sequence length="545" mass="59478">MADLTINADDVRNALSEFAESYEPSDTERVEVGYVISAADGIARVEGLPSAMANELLRFENGVMGLAQNLDPREIGAVVLGEFQGIEEGMEVRRTGEVLSVPVGDNFLGRVVDPLGNAIDNLGEITAETTRPLEAQAPGVTERKSVEEPLQTGMKAIDAMIPIGRGQRQLIIGDRQTGKTAIAVDTILNQKANWESGDPTKQVRCIYVAVGQKASTIASVRQTLEEHGALEYTTIVASPASDPAGIKYLAPYAGSAIGQHWMYNGKHVLIIFDDLTKQADAYRAVSLLLRRPPGREAYPGDVFYLHSRLLERCAKVSDELGGGSMTGLPIVETKANDVSAFIPTNVISITDGQIFLQSDLFNANQRPAVDVGISVSRVGGAAQTKALRKVSGTLKLDLAQYRDMEAFSMFASDLDPATRRQLARGARLMELLKQPQYTPYPVEDQVVSIWAGSQGHLDEVPVEDVSRFEREFIDHMRRQTSVPAQIAETGKLSDEIVDTLKTEVESFKKNFLAQGNDSQVQPGHEEHEAMADESISQEKIVKQKR</sequence>
<feature type="region of interest" description="Disordered" evidence="13">
    <location>
        <begin position="513"/>
        <end position="545"/>
    </location>
</feature>
<protein>
    <recommendedName>
        <fullName evidence="12">ATP synthase subunit alpha</fullName>
        <ecNumber evidence="12">7.1.2.2</ecNumber>
    </recommendedName>
    <alternativeName>
        <fullName evidence="12">ATP synthase F1 sector subunit alpha</fullName>
    </alternativeName>
    <alternativeName>
        <fullName evidence="12">F-ATPase subunit alpha</fullName>
    </alternativeName>
</protein>
<dbReference type="InterPro" id="IPR005294">
    <property type="entry name" value="ATP_synth_F1_asu"/>
</dbReference>
<dbReference type="InterPro" id="IPR038376">
    <property type="entry name" value="ATP_synth_asu_C_sf"/>
</dbReference>
<dbReference type="FunFam" id="1.20.150.20:FF:000001">
    <property type="entry name" value="ATP synthase subunit alpha"/>
    <property type="match status" value="1"/>
</dbReference>
<dbReference type="CDD" id="cd18113">
    <property type="entry name" value="ATP-synt_F1_alpha_C"/>
    <property type="match status" value="1"/>
</dbReference>
<dbReference type="Proteomes" id="UP001224674">
    <property type="component" value="Chromosome"/>
</dbReference>
<dbReference type="Pfam" id="PF00006">
    <property type="entry name" value="ATP-synt_ab"/>
    <property type="match status" value="1"/>
</dbReference>
<dbReference type="RefSeq" id="WP_110110019.1">
    <property type="nucleotide sequence ID" value="NZ_CP122566.1"/>
</dbReference>
<evidence type="ECO:0000256" key="5">
    <source>
        <dbReference type="ARBA" id="ARBA00022741"/>
    </source>
</evidence>
<feature type="domain" description="ATPase F1/V1/A1 complex alpha/beta subunit N-terminal" evidence="16">
    <location>
        <begin position="31"/>
        <end position="96"/>
    </location>
</feature>
<dbReference type="Gene3D" id="1.20.150.20">
    <property type="entry name" value="ATP synthase alpha/beta chain, C-terminal domain"/>
    <property type="match status" value="1"/>
</dbReference>
<evidence type="ECO:0000256" key="7">
    <source>
        <dbReference type="ARBA" id="ARBA00022967"/>
    </source>
</evidence>
<accession>A0AAJ6DF35</accession>
<keyword evidence="9 12" id="KW-0472">Membrane</keyword>
<evidence type="ECO:0000256" key="9">
    <source>
        <dbReference type="ARBA" id="ARBA00023136"/>
    </source>
</evidence>
<evidence type="ECO:0000256" key="13">
    <source>
        <dbReference type="SAM" id="MobiDB-lite"/>
    </source>
</evidence>
<proteinExistence type="inferred from homology"/>
<dbReference type="InterPro" id="IPR023366">
    <property type="entry name" value="ATP_synth_asu-like_sf"/>
</dbReference>
<dbReference type="Pfam" id="PF00306">
    <property type="entry name" value="ATP-synt_ab_C"/>
    <property type="match status" value="1"/>
</dbReference>
<dbReference type="NCBIfam" id="NF009884">
    <property type="entry name" value="PRK13343.1"/>
    <property type="match status" value="1"/>
</dbReference>
<evidence type="ECO:0000256" key="8">
    <source>
        <dbReference type="ARBA" id="ARBA00023065"/>
    </source>
</evidence>
<evidence type="ECO:0000259" key="15">
    <source>
        <dbReference type="Pfam" id="PF00306"/>
    </source>
</evidence>
<dbReference type="EMBL" id="CP122566">
    <property type="protein sequence ID" value="WGH93373.1"/>
    <property type="molecule type" value="Genomic_DNA"/>
</dbReference>
<dbReference type="GO" id="GO:0005886">
    <property type="term" value="C:plasma membrane"/>
    <property type="evidence" value="ECO:0007669"/>
    <property type="project" value="UniProtKB-SubCell"/>
</dbReference>
<evidence type="ECO:0000259" key="14">
    <source>
        <dbReference type="Pfam" id="PF00006"/>
    </source>
</evidence>
<dbReference type="InterPro" id="IPR027417">
    <property type="entry name" value="P-loop_NTPase"/>
</dbReference>
<dbReference type="CDD" id="cd01132">
    <property type="entry name" value="F1-ATPase_alpha_CD"/>
    <property type="match status" value="1"/>
</dbReference>
<dbReference type="CDD" id="cd18116">
    <property type="entry name" value="ATP-synt_F1_alpha_N"/>
    <property type="match status" value="1"/>
</dbReference>
<feature type="domain" description="ATP synthase alpha subunit C-terminal" evidence="15">
    <location>
        <begin position="383"/>
        <end position="507"/>
    </location>
</feature>
<dbReference type="InterPro" id="IPR004100">
    <property type="entry name" value="ATPase_F1/V1/A1_a/bsu_N"/>
</dbReference>
<keyword evidence="12" id="KW-0375">Hydrogen ion transport</keyword>
<evidence type="ECO:0000256" key="1">
    <source>
        <dbReference type="ARBA" id="ARBA00004370"/>
    </source>
</evidence>
<dbReference type="SUPFAM" id="SSF52540">
    <property type="entry name" value="P-loop containing nucleoside triphosphate hydrolases"/>
    <property type="match status" value="1"/>
</dbReference>
<dbReference type="PANTHER" id="PTHR48082">
    <property type="entry name" value="ATP SYNTHASE SUBUNIT ALPHA, MITOCHONDRIAL"/>
    <property type="match status" value="1"/>
</dbReference>
<evidence type="ECO:0000313" key="17">
    <source>
        <dbReference type="EMBL" id="WGH93373.1"/>
    </source>
</evidence>
<feature type="site" description="Required for activity" evidence="12">
    <location>
        <position position="374"/>
    </location>
</feature>
<feature type="binding site" evidence="12">
    <location>
        <begin position="173"/>
        <end position="180"/>
    </location>
    <ligand>
        <name>ATP</name>
        <dbReference type="ChEBI" id="CHEBI:30616"/>
    </ligand>
</feature>
<dbReference type="AlphaFoldDB" id="A0AAJ6DF35"/>
<dbReference type="FunFam" id="3.40.50.300:FF:000002">
    <property type="entry name" value="ATP synthase subunit alpha"/>
    <property type="match status" value="1"/>
</dbReference>
<dbReference type="InterPro" id="IPR000194">
    <property type="entry name" value="ATPase_F1/V1/A1_a/bsu_nucl-bd"/>
</dbReference>
<dbReference type="InterPro" id="IPR033732">
    <property type="entry name" value="ATP_synth_F1_a_nt-bd_dom"/>
</dbReference>
<dbReference type="SUPFAM" id="SSF47917">
    <property type="entry name" value="C-terminal domain of alpha and beta subunits of F1 ATP synthase"/>
    <property type="match status" value="1"/>
</dbReference>
<reference evidence="17 18" key="1">
    <citation type="submission" date="2023-03" db="EMBL/GenBank/DDBJ databases">
        <title>Complete genome sequences of several Auritidibacter ignavus strains isolated from ear infections.</title>
        <authorList>
            <person name="Baehr T."/>
            <person name="Baumhoegger A.M."/>
        </authorList>
    </citation>
    <scope>NUCLEOTIDE SEQUENCE [LARGE SCALE GENOMIC DNA]</scope>
    <source>
        <strain evidence="17 18">BABAE-6</strain>
    </source>
</reference>
<evidence type="ECO:0000259" key="16">
    <source>
        <dbReference type="Pfam" id="PF02874"/>
    </source>
</evidence>
<dbReference type="GO" id="GO:0005524">
    <property type="term" value="F:ATP binding"/>
    <property type="evidence" value="ECO:0007669"/>
    <property type="project" value="UniProtKB-UniRule"/>
</dbReference>
<comment type="catalytic activity">
    <reaction evidence="12">
        <text>ATP + H2O + 4 H(+)(in) = ADP + phosphate + 5 H(+)(out)</text>
        <dbReference type="Rhea" id="RHEA:57720"/>
        <dbReference type="ChEBI" id="CHEBI:15377"/>
        <dbReference type="ChEBI" id="CHEBI:15378"/>
        <dbReference type="ChEBI" id="CHEBI:30616"/>
        <dbReference type="ChEBI" id="CHEBI:43474"/>
        <dbReference type="ChEBI" id="CHEBI:456216"/>
        <dbReference type="EC" id="7.1.2.2"/>
    </reaction>
</comment>
<dbReference type="GO" id="GO:0046933">
    <property type="term" value="F:proton-transporting ATP synthase activity, rotational mechanism"/>
    <property type="evidence" value="ECO:0007669"/>
    <property type="project" value="UniProtKB-UniRule"/>
</dbReference>
<evidence type="ECO:0000256" key="2">
    <source>
        <dbReference type="ARBA" id="ARBA00008936"/>
    </source>
</evidence>
<dbReference type="EC" id="7.1.2.2" evidence="12"/>
<dbReference type="Gene3D" id="3.40.50.300">
    <property type="entry name" value="P-loop containing nucleotide triphosphate hydrolases"/>
    <property type="match status" value="1"/>
</dbReference>
<dbReference type="GO" id="GO:0043531">
    <property type="term" value="F:ADP binding"/>
    <property type="evidence" value="ECO:0007669"/>
    <property type="project" value="TreeGrafter"/>
</dbReference>
<evidence type="ECO:0000256" key="11">
    <source>
        <dbReference type="ARBA" id="ARBA00023310"/>
    </source>
</evidence>
<keyword evidence="3 12" id="KW-0813">Transport</keyword>
<keyword evidence="7 12" id="KW-1278">Translocase</keyword>
<comment type="subcellular location">
    <subcellularLocation>
        <location evidence="12">Cell membrane</location>
        <topology evidence="12">Peripheral membrane protein</topology>
    </subcellularLocation>
    <subcellularLocation>
        <location evidence="1">Membrane</location>
    </subcellularLocation>
</comment>
<evidence type="ECO:0000256" key="3">
    <source>
        <dbReference type="ARBA" id="ARBA00022448"/>
    </source>
</evidence>
<organism evidence="17 18">
    <name type="scientific">Auritidibacter ignavus</name>
    <dbReference type="NCBI Taxonomy" id="678932"/>
    <lineage>
        <taxon>Bacteria</taxon>
        <taxon>Bacillati</taxon>
        <taxon>Actinomycetota</taxon>
        <taxon>Actinomycetes</taxon>
        <taxon>Micrococcales</taxon>
        <taxon>Micrococcaceae</taxon>
        <taxon>Auritidibacter</taxon>
    </lineage>
</organism>
<name>A0AAJ6DF35_9MICC</name>
<evidence type="ECO:0000256" key="4">
    <source>
        <dbReference type="ARBA" id="ARBA00022475"/>
    </source>
</evidence>
<dbReference type="SUPFAM" id="SSF50615">
    <property type="entry name" value="N-terminal domain of alpha and beta subunits of F1 ATP synthase"/>
    <property type="match status" value="1"/>
</dbReference>
<dbReference type="HAMAP" id="MF_01346">
    <property type="entry name" value="ATP_synth_alpha_bact"/>
    <property type="match status" value="1"/>
</dbReference>
<keyword evidence="18" id="KW-1185">Reference proteome</keyword>
<dbReference type="InterPro" id="IPR036121">
    <property type="entry name" value="ATPase_F1/V1/A1_a/bsu_N_sf"/>
</dbReference>
<evidence type="ECO:0000313" key="18">
    <source>
        <dbReference type="Proteomes" id="UP001224674"/>
    </source>
</evidence>
<keyword evidence="5 12" id="KW-0547">Nucleotide-binding</keyword>
<keyword evidence="4 12" id="KW-1003">Cell membrane</keyword>
<dbReference type="InterPro" id="IPR020003">
    <property type="entry name" value="ATPase_a/bsu_AS"/>
</dbReference>
<evidence type="ECO:0000256" key="12">
    <source>
        <dbReference type="HAMAP-Rule" id="MF_01346"/>
    </source>
</evidence>
<dbReference type="Gene3D" id="2.40.30.20">
    <property type="match status" value="1"/>
</dbReference>
<keyword evidence="10 12" id="KW-0139">CF(1)</keyword>
<keyword evidence="11 12" id="KW-0066">ATP synthesis</keyword>